<name>A0A6P6CYA1_PTEVA</name>
<dbReference type="FunFam" id="4.10.75.10:FF:000001">
    <property type="entry name" value="Anosmin 1"/>
    <property type="match status" value="1"/>
</dbReference>
<dbReference type="PRINTS" id="PR00003">
    <property type="entry name" value="4DISULPHCORE"/>
</dbReference>
<dbReference type="RefSeq" id="XP_023391875.1">
    <property type="nucleotide sequence ID" value="XM_023536107.1"/>
</dbReference>
<evidence type="ECO:0000256" key="4">
    <source>
        <dbReference type="SAM" id="SignalP"/>
    </source>
</evidence>
<keyword evidence="3" id="KW-1015">Disulfide bond</keyword>
<dbReference type="PANTHER" id="PTHR19441:SF30">
    <property type="entry name" value="ELAFIN"/>
    <property type="match status" value="1"/>
</dbReference>
<feature type="domain" description="WAP" evidence="5">
    <location>
        <begin position="67"/>
        <end position="115"/>
    </location>
</feature>
<feature type="signal peptide" evidence="4">
    <location>
        <begin position="1"/>
        <end position="22"/>
    </location>
</feature>
<evidence type="ECO:0000259" key="5">
    <source>
        <dbReference type="PROSITE" id="PS51390"/>
    </source>
</evidence>
<dbReference type="GO" id="GO:0045087">
    <property type="term" value="P:innate immune response"/>
    <property type="evidence" value="ECO:0007669"/>
    <property type="project" value="TreeGrafter"/>
</dbReference>
<dbReference type="SUPFAM" id="SSF57256">
    <property type="entry name" value="Elafin-like"/>
    <property type="match status" value="1"/>
</dbReference>
<dbReference type="Gene3D" id="4.10.75.10">
    <property type="entry name" value="Elafin-like"/>
    <property type="match status" value="1"/>
</dbReference>
<dbReference type="CTD" id="5266"/>
<protein>
    <submittedName>
        <fullName evidence="7">Elafin</fullName>
    </submittedName>
</protein>
<dbReference type="GO" id="GO:0019731">
    <property type="term" value="P:antibacterial humoral response"/>
    <property type="evidence" value="ECO:0007669"/>
    <property type="project" value="TreeGrafter"/>
</dbReference>
<dbReference type="KEGG" id="pgig:120603329"/>
<dbReference type="InterPro" id="IPR008197">
    <property type="entry name" value="WAP_dom"/>
</dbReference>
<dbReference type="PROSITE" id="PS51390">
    <property type="entry name" value="WAP"/>
    <property type="match status" value="1"/>
</dbReference>
<dbReference type="OrthoDB" id="5104187at2759"/>
<organism evidence="6 7">
    <name type="scientific">Pteropus vampyrus</name>
    <name type="common">Large flying fox</name>
    <dbReference type="NCBI Taxonomy" id="132908"/>
    <lineage>
        <taxon>Eukaryota</taxon>
        <taxon>Metazoa</taxon>
        <taxon>Chordata</taxon>
        <taxon>Craniata</taxon>
        <taxon>Vertebrata</taxon>
        <taxon>Euteleostomi</taxon>
        <taxon>Mammalia</taxon>
        <taxon>Eutheria</taxon>
        <taxon>Laurasiatheria</taxon>
        <taxon>Chiroptera</taxon>
        <taxon>Yinpterochiroptera</taxon>
        <taxon>Pteropodoidea</taxon>
        <taxon>Pteropodidae</taxon>
        <taxon>Pteropodinae</taxon>
        <taxon>Pteropus</taxon>
    </lineage>
</organism>
<dbReference type="InterPro" id="IPR050514">
    <property type="entry name" value="WAP_four-disulfide_core"/>
</dbReference>
<reference evidence="7" key="1">
    <citation type="submission" date="2025-08" db="UniProtKB">
        <authorList>
            <consortium name="RefSeq"/>
        </authorList>
    </citation>
    <scope>IDENTIFICATION</scope>
    <source>
        <tissue evidence="7">Kidney</tissue>
    </source>
</reference>
<dbReference type="GO" id="GO:0004867">
    <property type="term" value="F:serine-type endopeptidase inhibitor activity"/>
    <property type="evidence" value="ECO:0007669"/>
    <property type="project" value="TreeGrafter"/>
</dbReference>
<evidence type="ECO:0000256" key="3">
    <source>
        <dbReference type="ARBA" id="ARBA00023157"/>
    </source>
</evidence>
<dbReference type="GO" id="GO:0005615">
    <property type="term" value="C:extracellular space"/>
    <property type="evidence" value="ECO:0007669"/>
    <property type="project" value="TreeGrafter"/>
</dbReference>
<dbReference type="InterPro" id="IPR036645">
    <property type="entry name" value="Elafin-like_sf"/>
</dbReference>
<dbReference type="Proteomes" id="UP000515202">
    <property type="component" value="Unplaced"/>
</dbReference>
<dbReference type="CDD" id="cd00199">
    <property type="entry name" value="WAP"/>
    <property type="match status" value="1"/>
</dbReference>
<proteinExistence type="predicted"/>
<keyword evidence="1" id="KW-0646">Protease inhibitor</keyword>
<evidence type="ECO:0000313" key="6">
    <source>
        <dbReference type="Proteomes" id="UP000515202"/>
    </source>
</evidence>
<keyword evidence="2 4" id="KW-0732">Signal</keyword>
<evidence type="ECO:0000256" key="2">
    <source>
        <dbReference type="ARBA" id="ARBA00022729"/>
    </source>
</evidence>
<gene>
    <name evidence="7" type="primary">PI3</name>
</gene>
<dbReference type="PANTHER" id="PTHR19441">
    <property type="entry name" value="WHEY ACDIC PROTEIN WAP"/>
    <property type="match status" value="1"/>
</dbReference>
<dbReference type="GeneID" id="120603329"/>
<dbReference type="GeneID" id="105298220"/>
<evidence type="ECO:0000313" key="7">
    <source>
        <dbReference type="RefSeq" id="XP_023391875.1"/>
    </source>
</evidence>
<keyword evidence="6" id="KW-1185">Reference proteome</keyword>
<dbReference type="SMART" id="SM00217">
    <property type="entry name" value="WAP"/>
    <property type="match status" value="1"/>
</dbReference>
<dbReference type="RefSeq" id="XP_039719623.1">
    <property type="nucleotide sequence ID" value="XM_039863689.1"/>
</dbReference>
<dbReference type="AlphaFoldDB" id="A0A6P6CYA1"/>
<sequence length="115" mass="11865">MRSSSFLALAVFLILGMLAAQAAVIGAVPYKGQEADKGHVLVKGQGPVGDQYLSKKKFPGGHGPVIIKPKPGSCPVTLIRCAMLNPPDACLNDVQCPGAKKCCVGSCGKACMNPQ</sequence>
<feature type="chain" id="PRO_5028110862" evidence="4">
    <location>
        <begin position="23"/>
        <end position="115"/>
    </location>
</feature>
<accession>A0A6P6CYA1</accession>
<dbReference type="Pfam" id="PF00095">
    <property type="entry name" value="WAP"/>
    <property type="match status" value="1"/>
</dbReference>
<dbReference type="KEGG" id="pvp:105298220"/>
<evidence type="ECO:0000256" key="1">
    <source>
        <dbReference type="ARBA" id="ARBA00022690"/>
    </source>
</evidence>